<dbReference type="OrthoDB" id="995425at2"/>
<feature type="signal peptide" evidence="1">
    <location>
        <begin position="1"/>
        <end position="20"/>
    </location>
</feature>
<dbReference type="RefSeq" id="WP_134436506.1">
    <property type="nucleotide sequence ID" value="NZ_SOML01000006.1"/>
</dbReference>
<keyword evidence="1" id="KW-0732">Signal</keyword>
<comment type="caution">
    <text evidence="2">The sequence shown here is derived from an EMBL/GenBank/DDBJ whole genome shotgun (WGS) entry which is preliminary data.</text>
</comment>
<dbReference type="Proteomes" id="UP000297861">
    <property type="component" value="Unassembled WGS sequence"/>
</dbReference>
<keyword evidence="3" id="KW-1185">Reference proteome</keyword>
<name>A0A4Y8L0T1_9BACT</name>
<dbReference type="PROSITE" id="PS51257">
    <property type="entry name" value="PROKAR_LIPOPROTEIN"/>
    <property type="match status" value="1"/>
</dbReference>
<proteinExistence type="predicted"/>
<evidence type="ECO:0000313" key="2">
    <source>
        <dbReference type="EMBL" id="TFD96173.1"/>
    </source>
</evidence>
<evidence type="ECO:0000313" key="3">
    <source>
        <dbReference type="Proteomes" id="UP000297861"/>
    </source>
</evidence>
<feature type="chain" id="PRO_5021361191" evidence="1">
    <location>
        <begin position="21"/>
        <end position="271"/>
    </location>
</feature>
<dbReference type="EMBL" id="SOML01000006">
    <property type="protein sequence ID" value="TFD96173.1"/>
    <property type="molecule type" value="Genomic_DNA"/>
</dbReference>
<organism evidence="2 3">
    <name type="scientific">Dysgonomonas capnocytophagoides</name>
    <dbReference type="NCBI Taxonomy" id="45254"/>
    <lineage>
        <taxon>Bacteria</taxon>
        <taxon>Pseudomonadati</taxon>
        <taxon>Bacteroidota</taxon>
        <taxon>Bacteroidia</taxon>
        <taxon>Bacteroidales</taxon>
        <taxon>Dysgonomonadaceae</taxon>
        <taxon>Dysgonomonas</taxon>
    </lineage>
</organism>
<sequence length="271" mass="30550">MKNKVLVVAVVVVMAACKNASNESSQIQSFSADTEISIDTASTPADPDAPLQLVQKHDLTAKDLYTDYDGGNQLKDYFVIELIDKATFLKNKANAVTFITGDSASFPKINGVLKLNTAKGTITFTDNLSGSEKHKEYSFVGDIPSLSVYLMSGIYWEDWDYFFVDKHSGHTKQRFSNFPYISADMKSIVSIDVDSFEGAAYIDLYQITDRRYIDPQIGMYIKCWIPIDSPEKMYWAKDNYLYIPVANSRDYWEADGNYSGLDQYIRLKPAA</sequence>
<reference evidence="2 3" key="1">
    <citation type="submission" date="2019-03" db="EMBL/GenBank/DDBJ databases">
        <title>San Antonio Military Medical Center submission to MRSN (WRAIR), pending publication.</title>
        <authorList>
            <person name="Blyth D.M."/>
            <person name="Mccarthy S.L."/>
            <person name="Schall S.E."/>
            <person name="Stam J.A."/>
            <person name="Ong A.C."/>
            <person name="Mcgann P.T."/>
        </authorList>
    </citation>
    <scope>NUCLEOTIDE SEQUENCE [LARGE SCALE GENOMIC DNA]</scope>
    <source>
        <strain evidence="2 3">MRSN571793</strain>
    </source>
</reference>
<evidence type="ECO:0000256" key="1">
    <source>
        <dbReference type="SAM" id="SignalP"/>
    </source>
</evidence>
<protein>
    <submittedName>
        <fullName evidence="2">Uncharacterized protein</fullName>
    </submittedName>
</protein>
<dbReference type="AlphaFoldDB" id="A0A4Y8L0T1"/>
<accession>A0A4Y8L0T1</accession>
<gene>
    <name evidence="2" type="ORF">E2605_11310</name>
</gene>
<dbReference type="STRING" id="1121485.GCA_000426485_00608"/>